<dbReference type="Proteomes" id="UP000826146">
    <property type="component" value="Chromosome"/>
</dbReference>
<protein>
    <submittedName>
        <fullName evidence="2">Uncharacterized protein</fullName>
    </submittedName>
</protein>
<evidence type="ECO:0000313" key="2">
    <source>
        <dbReference type="EMBL" id="BCZ19678.1"/>
    </source>
</evidence>
<organism evidence="2 3">
    <name type="scientific">Helicobacter gastrofelis</name>
    <dbReference type="NCBI Taxonomy" id="2849642"/>
    <lineage>
        <taxon>Bacteria</taxon>
        <taxon>Pseudomonadati</taxon>
        <taxon>Campylobacterota</taxon>
        <taxon>Epsilonproteobacteria</taxon>
        <taxon>Campylobacterales</taxon>
        <taxon>Helicobacteraceae</taxon>
        <taxon>Helicobacter</taxon>
    </lineage>
</organism>
<dbReference type="EMBL" id="AP024819">
    <property type="protein sequence ID" value="BCZ19678.1"/>
    <property type="molecule type" value="Genomic_DNA"/>
</dbReference>
<keyword evidence="1" id="KW-0812">Transmembrane</keyword>
<sequence>MGGEVTLLDMPGIEGDEAQVEKFIKEACAKAHVIFYISKNPTPPQEGTLHKIKSYLNDQSRVYFFHNKGVTNPKLLQKPLVGSEKHALEDADAKMREVLGPHYQGHRSVCAYVAFLALAKCLDPKDPKGFLFDQKDFLVHTSTARLLEWSHFDDLCHLLQKIAKQQQEIVFQDQCYKAFCALQRCTKSAHQALHTMQECHKAFKESVDLKIPKLDLLCQKTLVSLKKELDNLIVRFKNASEDAMYRHIRTSLLSDEGFEAKTKEVLKEQAQVFAAKVKDTLEACDHQFKADIEALVREIRLKAGVLKRHGADFDKHGHNFSDHTFETDSGFDWFNLGGAGATFAGLFLFDLANIWNPLGIAGLVVTVAAGGLLLYKGVRKALDDDYKRSEQRKAFNKTLDHALKCLKCAVGLMGLKEVQEEIQKIKAKLEDLYFWNILDKQELEGKLKLAQGLLSVLEKGVLLEGVRQALEKCQQAIGKRLEEMLEQGEGLCADLNTSVARLKACSQPFKEGSEGCKD</sequence>
<name>A0ABN6IBZ9_9HELI</name>
<evidence type="ECO:0000256" key="1">
    <source>
        <dbReference type="SAM" id="Phobius"/>
    </source>
</evidence>
<accession>A0ABN6IBZ9</accession>
<feature type="transmembrane region" description="Helical" evidence="1">
    <location>
        <begin position="358"/>
        <end position="378"/>
    </location>
</feature>
<keyword evidence="1" id="KW-0472">Membrane</keyword>
<evidence type="ECO:0000313" key="3">
    <source>
        <dbReference type="Proteomes" id="UP000826146"/>
    </source>
</evidence>
<keyword evidence="3" id="KW-1185">Reference proteome</keyword>
<keyword evidence="1" id="KW-1133">Transmembrane helix</keyword>
<gene>
    <name evidence="2" type="ORF">NHP190012_13200</name>
</gene>
<proteinExistence type="predicted"/>
<reference evidence="2 3" key="1">
    <citation type="submission" date="2021-07" db="EMBL/GenBank/DDBJ databases">
        <title>Novel Helicobacter sp. Isolated from a cat.</title>
        <authorList>
            <person name="Rimbara E."/>
            <person name="Suzuki M."/>
        </authorList>
    </citation>
    <scope>NUCLEOTIDE SEQUENCE [LARGE SCALE GENOMIC DNA]</scope>
    <source>
        <strain evidence="3">NHP19-012</strain>
    </source>
</reference>